<feature type="chain" id="PRO_5037248698" evidence="2">
    <location>
        <begin position="28"/>
        <end position="423"/>
    </location>
</feature>
<protein>
    <submittedName>
        <fullName evidence="4">Uncharacterized protein</fullName>
    </submittedName>
</protein>
<dbReference type="AlphaFoldDB" id="A0A915NBZ8"/>
<feature type="signal peptide" evidence="2">
    <location>
        <begin position="1"/>
        <end position="27"/>
    </location>
</feature>
<evidence type="ECO:0000256" key="2">
    <source>
        <dbReference type="SAM" id="SignalP"/>
    </source>
</evidence>
<accession>A0A915NBZ8</accession>
<evidence type="ECO:0000313" key="4">
    <source>
        <dbReference type="WBParaSite" id="scf7180000416787.g671"/>
    </source>
</evidence>
<dbReference type="WBParaSite" id="scf7180000416787.g671">
    <property type="protein sequence ID" value="scf7180000416787.g671"/>
    <property type="gene ID" value="scf7180000416787.g671"/>
</dbReference>
<proteinExistence type="predicted"/>
<dbReference type="Proteomes" id="UP000887560">
    <property type="component" value="Unplaced"/>
</dbReference>
<name>A0A915NBZ8_9BILA</name>
<evidence type="ECO:0000313" key="3">
    <source>
        <dbReference type="Proteomes" id="UP000887560"/>
    </source>
</evidence>
<reference evidence="4" key="1">
    <citation type="submission" date="2022-11" db="UniProtKB">
        <authorList>
            <consortium name="WormBaseParasite"/>
        </authorList>
    </citation>
    <scope>IDENTIFICATION</scope>
</reference>
<sequence length="423" mass="49413">MIISSFIVTHLLLFFVGMLSRDLLVEGMETGTNGGMRNQKERGGPSRPHPKKLKTGRHVLKHQSNDFSLTELSFLIRILEEIEENEVEQNVYSIQDILFAKGKHILNQGQLAHLIWGNRGNMSPIHFNHLMHENQMHMDSELTAHINERNSDQILHTVVEISSKIGKLITGYENKLNDAMNTLKSNLENYVYKIGLIKWNKSRYYELKDLNELAKANQILKKYINSDHNAFQIITEADLYMHFWGLDDTALHNLLNELLEPTQIEKNIYIFYNLMGEAKALTLFLNNRMLQNYQLLVGQTGKELDYEKYQQVSNNYEIKIDQAMDKLIANITFSLINHYQSHFFKVALQLKYRIENNIFPELHINGNYENVYTIGYYVGIIYTTNDGSFVNESYTDGNENDYEFEPVKFMFCEVRLIKKNLEF</sequence>
<keyword evidence="3" id="KW-1185">Reference proteome</keyword>
<feature type="region of interest" description="Disordered" evidence="1">
    <location>
        <begin position="30"/>
        <end position="55"/>
    </location>
</feature>
<organism evidence="3 4">
    <name type="scientific">Meloidogyne floridensis</name>
    <dbReference type="NCBI Taxonomy" id="298350"/>
    <lineage>
        <taxon>Eukaryota</taxon>
        <taxon>Metazoa</taxon>
        <taxon>Ecdysozoa</taxon>
        <taxon>Nematoda</taxon>
        <taxon>Chromadorea</taxon>
        <taxon>Rhabditida</taxon>
        <taxon>Tylenchina</taxon>
        <taxon>Tylenchomorpha</taxon>
        <taxon>Tylenchoidea</taxon>
        <taxon>Meloidogynidae</taxon>
        <taxon>Meloidogyninae</taxon>
        <taxon>Meloidogyne</taxon>
    </lineage>
</organism>
<evidence type="ECO:0000256" key="1">
    <source>
        <dbReference type="SAM" id="MobiDB-lite"/>
    </source>
</evidence>
<keyword evidence="2" id="KW-0732">Signal</keyword>